<reference evidence="1 2" key="1">
    <citation type="submission" date="2020-08" db="EMBL/GenBank/DDBJ databases">
        <title>Genomic Encyclopedia of Type Strains, Phase IV (KMG-IV): sequencing the most valuable type-strain genomes for metagenomic binning, comparative biology and taxonomic classification.</title>
        <authorList>
            <person name="Goeker M."/>
        </authorList>
    </citation>
    <scope>NUCLEOTIDE SEQUENCE [LARGE SCALE GENOMIC DNA]</scope>
    <source>
        <strain evidence="1 2">DSM 100734</strain>
    </source>
</reference>
<evidence type="ECO:0000313" key="1">
    <source>
        <dbReference type="EMBL" id="MBB6160982.1"/>
    </source>
</evidence>
<protein>
    <submittedName>
        <fullName evidence="1">Uncharacterized protein</fullName>
    </submittedName>
</protein>
<dbReference type="EMBL" id="JACHEG010000001">
    <property type="protein sequence ID" value="MBB6160982.1"/>
    <property type="molecule type" value="Genomic_DNA"/>
</dbReference>
<gene>
    <name evidence="1" type="ORF">HNQ72_000779</name>
</gene>
<sequence length="230" mass="25532">MKTAIGIVGNPLTFVESMRPIAVFGGDHHGVLGNDHCGFQLREVDIEGSAECGCRAFARFHDERARLICCDLEKGFASQEGYPALVWQEMDGYGGFSIHLDLGAVCQHYDLFLARACHDICTQAHWPISQGESYRSTYNQKQTCHDIARAQQRFVGCVSSEIQIIAKKMAGIAHGAARAVKNLTSGWILIQPMLKSLLQRCIVRIFLKPQHPVDRLCAKFLLVCLCVCHA</sequence>
<dbReference type="AlphaFoldDB" id="A0A7W9Y2T6"/>
<evidence type="ECO:0000313" key="2">
    <source>
        <dbReference type="Proteomes" id="UP000547879"/>
    </source>
</evidence>
<dbReference type="Proteomes" id="UP000547879">
    <property type="component" value="Unassembled WGS sequence"/>
</dbReference>
<comment type="caution">
    <text evidence="1">The sequence shown here is derived from an EMBL/GenBank/DDBJ whole genome shotgun (WGS) entry which is preliminary data.</text>
</comment>
<keyword evidence="2" id="KW-1185">Reference proteome</keyword>
<accession>A0A7W9Y2T6</accession>
<proteinExistence type="predicted"/>
<name>A0A7W9Y2T6_9HYPH</name>
<organism evidence="1 2">
    <name type="scientific">Rhizobium wenxiniae</name>
    <dbReference type="NCBI Taxonomy" id="1737357"/>
    <lineage>
        <taxon>Bacteria</taxon>
        <taxon>Pseudomonadati</taxon>
        <taxon>Pseudomonadota</taxon>
        <taxon>Alphaproteobacteria</taxon>
        <taxon>Hyphomicrobiales</taxon>
        <taxon>Rhizobiaceae</taxon>
        <taxon>Rhizobium/Agrobacterium group</taxon>
        <taxon>Rhizobium</taxon>
    </lineage>
</organism>